<feature type="transmembrane region" description="Helical" evidence="8">
    <location>
        <begin position="91"/>
        <end position="114"/>
    </location>
</feature>
<keyword evidence="6 8" id="KW-1133">Transmembrane helix</keyword>
<keyword evidence="5 8" id="KW-0812">Transmembrane</keyword>
<accession>A0A1J5RHP7</accession>
<evidence type="ECO:0000256" key="7">
    <source>
        <dbReference type="ARBA" id="ARBA00023136"/>
    </source>
</evidence>
<dbReference type="PANTHER" id="PTHR35011">
    <property type="entry name" value="2,3-DIKETO-L-GULONATE TRAP TRANSPORTER SMALL PERMEASE PROTEIN YIAM"/>
    <property type="match status" value="1"/>
</dbReference>
<keyword evidence="2" id="KW-0813">Transport</keyword>
<keyword evidence="4" id="KW-0997">Cell inner membrane</keyword>
<evidence type="ECO:0000256" key="5">
    <source>
        <dbReference type="ARBA" id="ARBA00022692"/>
    </source>
</evidence>
<dbReference type="Pfam" id="PF04290">
    <property type="entry name" value="DctQ"/>
    <property type="match status" value="1"/>
</dbReference>
<evidence type="ECO:0000256" key="2">
    <source>
        <dbReference type="ARBA" id="ARBA00022448"/>
    </source>
</evidence>
<comment type="caution">
    <text evidence="10">The sequence shown here is derived from an EMBL/GenBank/DDBJ whole genome shotgun (WGS) entry which is preliminary data.</text>
</comment>
<feature type="transmembrane region" description="Helical" evidence="8">
    <location>
        <begin position="134"/>
        <end position="151"/>
    </location>
</feature>
<dbReference type="PANTHER" id="PTHR35011:SF4">
    <property type="entry name" value="SLL1102 PROTEIN"/>
    <property type="match status" value="1"/>
</dbReference>
<gene>
    <name evidence="10" type="ORF">GALL_230490</name>
</gene>
<dbReference type="InterPro" id="IPR055348">
    <property type="entry name" value="DctQ"/>
</dbReference>
<name>A0A1J5RHP7_9ZZZZ</name>
<keyword evidence="7 8" id="KW-0472">Membrane</keyword>
<dbReference type="EMBL" id="MLJW01000176">
    <property type="protein sequence ID" value="OIQ94946.1"/>
    <property type="molecule type" value="Genomic_DNA"/>
</dbReference>
<comment type="subcellular location">
    <subcellularLocation>
        <location evidence="1">Cell inner membrane</location>
        <topology evidence="1">Multi-pass membrane protein</topology>
    </subcellularLocation>
</comment>
<evidence type="ECO:0000256" key="3">
    <source>
        <dbReference type="ARBA" id="ARBA00022475"/>
    </source>
</evidence>
<feature type="transmembrane region" description="Helical" evidence="8">
    <location>
        <begin position="53"/>
        <end position="71"/>
    </location>
</feature>
<protein>
    <submittedName>
        <fullName evidence="10">Tripartite ATP-independent periplasmic transporters, DctQ component</fullName>
    </submittedName>
</protein>
<keyword evidence="3" id="KW-1003">Cell membrane</keyword>
<dbReference type="AlphaFoldDB" id="A0A1J5RHP7"/>
<dbReference type="InterPro" id="IPR007387">
    <property type="entry name" value="TRAP_DctQ"/>
</dbReference>
<feature type="domain" description="Tripartite ATP-independent periplasmic transporters DctQ component" evidence="9">
    <location>
        <begin position="34"/>
        <end position="161"/>
    </location>
</feature>
<sequence length="203" mass="22664">MNPLLSFSRLVDWINDKVGKLTFALVFASVFISAGNAVVRKVFDYSSNAWLEIQWYLFAGVFLLGAGYTFLHNEHVRIDVISSRMSKRAQIWIDILGILFFLLPFCFMAVWLSLPVVTNAIASGEMSSNAGGLLRWPVYVLLPIGFSLLALQGLSELIKRIAFLMGIAPDPTLRKGEKTAEEELAEFMREKTARELAEAGKQA</sequence>
<evidence type="ECO:0000256" key="6">
    <source>
        <dbReference type="ARBA" id="ARBA00022989"/>
    </source>
</evidence>
<evidence type="ECO:0000259" key="9">
    <source>
        <dbReference type="Pfam" id="PF04290"/>
    </source>
</evidence>
<evidence type="ECO:0000256" key="8">
    <source>
        <dbReference type="SAM" id="Phobius"/>
    </source>
</evidence>
<proteinExistence type="predicted"/>
<organism evidence="10">
    <name type="scientific">mine drainage metagenome</name>
    <dbReference type="NCBI Taxonomy" id="410659"/>
    <lineage>
        <taxon>unclassified sequences</taxon>
        <taxon>metagenomes</taxon>
        <taxon>ecological metagenomes</taxon>
    </lineage>
</organism>
<evidence type="ECO:0000313" key="10">
    <source>
        <dbReference type="EMBL" id="OIQ94946.1"/>
    </source>
</evidence>
<dbReference type="GO" id="GO:0005886">
    <property type="term" value="C:plasma membrane"/>
    <property type="evidence" value="ECO:0007669"/>
    <property type="project" value="UniProtKB-SubCell"/>
</dbReference>
<reference evidence="10" key="1">
    <citation type="submission" date="2016-10" db="EMBL/GenBank/DDBJ databases">
        <title>Sequence of Gallionella enrichment culture.</title>
        <authorList>
            <person name="Poehlein A."/>
            <person name="Muehling M."/>
            <person name="Daniel R."/>
        </authorList>
    </citation>
    <scope>NUCLEOTIDE SEQUENCE</scope>
</reference>
<evidence type="ECO:0000256" key="1">
    <source>
        <dbReference type="ARBA" id="ARBA00004429"/>
    </source>
</evidence>
<evidence type="ECO:0000256" key="4">
    <source>
        <dbReference type="ARBA" id="ARBA00022519"/>
    </source>
</evidence>